<dbReference type="InterPro" id="IPR012296">
    <property type="entry name" value="Nuclease_put_TT1808"/>
</dbReference>
<evidence type="ECO:0000259" key="1">
    <source>
        <dbReference type="Pfam" id="PF05685"/>
    </source>
</evidence>
<dbReference type="Gene3D" id="3.90.1570.10">
    <property type="entry name" value="tt1808, chain A"/>
    <property type="match status" value="1"/>
</dbReference>
<dbReference type="PANTHER" id="PTHR35400">
    <property type="entry name" value="SLR1083 PROTEIN"/>
    <property type="match status" value="1"/>
</dbReference>
<evidence type="ECO:0000313" key="2">
    <source>
        <dbReference type="EMBL" id="KAA1261397.1"/>
    </source>
</evidence>
<dbReference type="InterPro" id="IPR011335">
    <property type="entry name" value="Restrct_endonuc-II-like"/>
</dbReference>
<organism evidence="2 3">
    <name type="scientific">Rubripirellula obstinata</name>
    <dbReference type="NCBI Taxonomy" id="406547"/>
    <lineage>
        <taxon>Bacteria</taxon>
        <taxon>Pseudomonadati</taxon>
        <taxon>Planctomycetota</taxon>
        <taxon>Planctomycetia</taxon>
        <taxon>Pirellulales</taxon>
        <taxon>Pirellulaceae</taxon>
        <taxon>Rubripirellula</taxon>
    </lineage>
</organism>
<dbReference type="EMBL" id="VRLW01000001">
    <property type="protein sequence ID" value="KAA1261397.1"/>
    <property type="molecule type" value="Genomic_DNA"/>
</dbReference>
<gene>
    <name evidence="2" type="ORF">LF1_39440</name>
</gene>
<feature type="domain" description="Putative restriction endonuclease" evidence="1">
    <location>
        <begin position="4"/>
        <end position="70"/>
    </location>
</feature>
<protein>
    <recommendedName>
        <fullName evidence="1">Putative restriction endonuclease domain-containing protein</fullName>
    </recommendedName>
</protein>
<dbReference type="PANTHER" id="PTHR35400:SF3">
    <property type="entry name" value="SLL1072 PROTEIN"/>
    <property type="match status" value="1"/>
</dbReference>
<sequence>MSCPEPDIAWVTRRRYHDEHPSPDDIHLLIEVSHTRSRFDRTEKLQLYAESGVGEYWQVDVPGRMVTVHR</sequence>
<name>A0A5B1CJP1_9BACT</name>
<dbReference type="SUPFAM" id="SSF52980">
    <property type="entry name" value="Restriction endonuclease-like"/>
    <property type="match status" value="1"/>
</dbReference>
<dbReference type="InterPro" id="IPR008538">
    <property type="entry name" value="Uma2"/>
</dbReference>
<reference evidence="2 3" key="1">
    <citation type="submission" date="2019-08" db="EMBL/GenBank/DDBJ databases">
        <title>Deep-cultivation of Planctomycetes and their phenomic and genomic characterization uncovers novel biology.</title>
        <authorList>
            <person name="Wiegand S."/>
            <person name="Jogler M."/>
            <person name="Boedeker C."/>
            <person name="Pinto D."/>
            <person name="Vollmers J."/>
            <person name="Rivas-Marin E."/>
            <person name="Kohn T."/>
            <person name="Peeters S.H."/>
            <person name="Heuer A."/>
            <person name="Rast P."/>
            <person name="Oberbeckmann S."/>
            <person name="Bunk B."/>
            <person name="Jeske O."/>
            <person name="Meyerdierks A."/>
            <person name="Storesund J.E."/>
            <person name="Kallscheuer N."/>
            <person name="Luecker S."/>
            <person name="Lage O.M."/>
            <person name="Pohl T."/>
            <person name="Merkel B.J."/>
            <person name="Hornburger P."/>
            <person name="Mueller R.-W."/>
            <person name="Bruemmer F."/>
            <person name="Labrenz M."/>
            <person name="Spormann A.M."/>
            <person name="Op Den Camp H."/>
            <person name="Overmann J."/>
            <person name="Amann R."/>
            <person name="Jetten M.S.M."/>
            <person name="Mascher T."/>
            <person name="Medema M.H."/>
            <person name="Devos D.P."/>
            <person name="Kaster A.-K."/>
            <person name="Ovreas L."/>
            <person name="Rohde M."/>
            <person name="Galperin M.Y."/>
            <person name="Jogler C."/>
        </authorList>
    </citation>
    <scope>NUCLEOTIDE SEQUENCE [LARGE SCALE GENOMIC DNA]</scope>
    <source>
        <strain evidence="2 3">LF1</strain>
    </source>
</reference>
<dbReference type="Pfam" id="PF05685">
    <property type="entry name" value="Uma2"/>
    <property type="match status" value="1"/>
</dbReference>
<accession>A0A5B1CJP1</accession>
<dbReference type="Proteomes" id="UP000322699">
    <property type="component" value="Unassembled WGS sequence"/>
</dbReference>
<dbReference type="OrthoDB" id="9789502at2"/>
<dbReference type="CDD" id="cd06260">
    <property type="entry name" value="DUF820-like"/>
    <property type="match status" value="1"/>
</dbReference>
<proteinExistence type="predicted"/>
<evidence type="ECO:0000313" key="3">
    <source>
        <dbReference type="Proteomes" id="UP000322699"/>
    </source>
</evidence>
<keyword evidence="3" id="KW-1185">Reference proteome</keyword>
<dbReference type="AlphaFoldDB" id="A0A5B1CJP1"/>
<comment type="caution">
    <text evidence="2">The sequence shown here is derived from an EMBL/GenBank/DDBJ whole genome shotgun (WGS) entry which is preliminary data.</text>
</comment>